<dbReference type="PANTHER" id="PTHR12829:SF7">
    <property type="entry name" value="N6-ADENOSINE-METHYLTRANSFERASE CATALYTIC SUBUNIT"/>
    <property type="match status" value="1"/>
</dbReference>
<dbReference type="PANTHER" id="PTHR12829">
    <property type="entry name" value="N6-ADENOSINE-METHYLTRANSFERASE"/>
    <property type="match status" value="1"/>
</dbReference>
<keyword evidence="1 5" id="KW-0489">Methyltransferase</keyword>
<dbReference type="InterPro" id="IPR029063">
    <property type="entry name" value="SAM-dependent_MTases_sf"/>
</dbReference>
<proteinExistence type="inferred from homology"/>
<dbReference type="STRING" id="1086013.SAMN05421774_10875"/>
<dbReference type="InterPro" id="IPR002052">
    <property type="entry name" value="DNA_methylase_N6_adenine_CS"/>
</dbReference>
<dbReference type="RefSeq" id="WP_076533575.1">
    <property type="nucleotide sequence ID" value="NZ_BMEH01000008.1"/>
</dbReference>
<comment type="similarity">
    <text evidence="4">Belongs to the MT-A70-like family.</text>
</comment>
<evidence type="ECO:0000256" key="4">
    <source>
        <dbReference type="PROSITE-ProRule" id="PRU00489"/>
    </source>
</evidence>
<reference evidence="5 6" key="1">
    <citation type="submission" date="2017-01" db="EMBL/GenBank/DDBJ databases">
        <authorList>
            <person name="Mah S.A."/>
            <person name="Swanson W.J."/>
            <person name="Moy G.W."/>
            <person name="Vacquier V.D."/>
        </authorList>
    </citation>
    <scope>NUCLEOTIDE SEQUENCE [LARGE SCALE GENOMIC DNA]</scope>
    <source>
        <strain evidence="5 6">DSM 26375</strain>
    </source>
</reference>
<evidence type="ECO:0000256" key="3">
    <source>
        <dbReference type="ARBA" id="ARBA00022691"/>
    </source>
</evidence>
<keyword evidence="3" id="KW-0949">S-adenosyl-L-methionine</keyword>
<dbReference type="AlphaFoldDB" id="A0A1N7QBF4"/>
<evidence type="ECO:0000256" key="2">
    <source>
        <dbReference type="ARBA" id="ARBA00022679"/>
    </source>
</evidence>
<dbReference type="GO" id="GO:0032259">
    <property type="term" value="P:methylation"/>
    <property type="evidence" value="ECO:0007669"/>
    <property type="project" value="UniProtKB-KW"/>
</dbReference>
<sequence length="195" mass="21916">MTIYPITLRPGDAVQAQEIRPAGGFQIILADPPWNFAGNSKSKPGRNARRHYDTMPLADIEALPIRAMSAANALLLLWVTVPFAEHGFRVLRSWGFRYKSQLVWTKARNGTGYWARNRHEIVLIGRRGRFPCEMPALFPTSVIPGAQGRHSAKPDWIHEVIDARFPEASKVEIFARAPRPGWTAIGNQLTHAKED</sequence>
<evidence type="ECO:0000313" key="5">
    <source>
        <dbReference type="EMBL" id="SIT20106.1"/>
    </source>
</evidence>
<dbReference type="Pfam" id="PF05063">
    <property type="entry name" value="MT-A70"/>
    <property type="match status" value="1"/>
</dbReference>
<dbReference type="SUPFAM" id="SSF53335">
    <property type="entry name" value="S-adenosyl-L-methionine-dependent methyltransferases"/>
    <property type="match status" value="1"/>
</dbReference>
<evidence type="ECO:0000313" key="6">
    <source>
        <dbReference type="Proteomes" id="UP000186141"/>
    </source>
</evidence>
<dbReference type="GO" id="GO:0003676">
    <property type="term" value="F:nucleic acid binding"/>
    <property type="evidence" value="ECO:0007669"/>
    <property type="project" value="InterPro"/>
</dbReference>
<accession>A0A1N7QBF4</accession>
<evidence type="ECO:0000256" key="1">
    <source>
        <dbReference type="ARBA" id="ARBA00022603"/>
    </source>
</evidence>
<dbReference type="Proteomes" id="UP000186141">
    <property type="component" value="Unassembled WGS sequence"/>
</dbReference>
<dbReference type="PROSITE" id="PS00092">
    <property type="entry name" value="N6_MTASE"/>
    <property type="match status" value="1"/>
</dbReference>
<dbReference type="InterPro" id="IPR007757">
    <property type="entry name" value="MT-A70-like"/>
</dbReference>
<protein>
    <submittedName>
        <fullName evidence="5">N6-adenosine-specific RNA methylase IME4</fullName>
    </submittedName>
</protein>
<dbReference type="EMBL" id="FTOT01000008">
    <property type="protein sequence ID" value="SIT20106.1"/>
    <property type="molecule type" value="Genomic_DNA"/>
</dbReference>
<keyword evidence="6" id="KW-1185">Reference proteome</keyword>
<keyword evidence="2" id="KW-0808">Transferase</keyword>
<name>A0A1N7QBF4_9RHOB</name>
<organism evidence="5 6">
    <name type="scientific">Gemmobacter megaterium</name>
    <dbReference type="NCBI Taxonomy" id="1086013"/>
    <lineage>
        <taxon>Bacteria</taxon>
        <taxon>Pseudomonadati</taxon>
        <taxon>Pseudomonadota</taxon>
        <taxon>Alphaproteobacteria</taxon>
        <taxon>Rhodobacterales</taxon>
        <taxon>Paracoccaceae</taxon>
        <taxon>Gemmobacter</taxon>
    </lineage>
</organism>
<dbReference type="GO" id="GO:0008168">
    <property type="term" value="F:methyltransferase activity"/>
    <property type="evidence" value="ECO:0007669"/>
    <property type="project" value="UniProtKB-KW"/>
</dbReference>
<dbReference type="OrthoDB" id="9800596at2"/>
<gene>
    <name evidence="5" type="ORF">SAMN05421774_10875</name>
</gene>
<dbReference type="PROSITE" id="PS51143">
    <property type="entry name" value="MT_A70"/>
    <property type="match status" value="1"/>
</dbReference>